<dbReference type="EMBL" id="KN824281">
    <property type="protein sequence ID" value="KIM31566.1"/>
    <property type="molecule type" value="Genomic_DNA"/>
</dbReference>
<organism evidence="1 2">
    <name type="scientific">Serendipita vermifera MAFF 305830</name>
    <dbReference type="NCBI Taxonomy" id="933852"/>
    <lineage>
        <taxon>Eukaryota</taxon>
        <taxon>Fungi</taxon>
        <taxon>Dikarya</taxon>
        <taxon>Basidiomycota</taxon>
        <taxon>Agaricomycotina</taxon>
        <taxon>Agaricomycetes</taxon>
        <taxon>Sebacinales</taxon>
        <taxon>Serendipitaceae</taxon>
        <taxon>Serendipita</taxon>
    </lineage>
</organism>
<dbReference type="SUPFAM" id="SSF54236">
    <property type="entry name" value="Ubiquitin-like"/>
    <property type="match status" value="1"/>
</dbReference>
<evidence type="ECO:0000313" key="2">
    <source>
        <dbReference type="Proteomes" id="UP000054097"/>
    </source>
</evidence>
<sequence length="197" mass="22851">MSTNMMMMMSRYSLPEPLDTGSSIEQPRMVLLHYEDRKLLTALSPQFKDVKADVIRLFYISNDLDVRISAKHPLLGDEKAEIDPHVWPWIVDQITALWVSTYPMPVVRLNVEYYNGLRSKQGDITATPYSTVLEIREKASHVFHPGSDLTFPSHAWFEKTLLSDEQTLLYYNIRDGCKIRVIEEPPNRVVEVKKKKK</sequence>
<gene>
    <name evidence="1" type="ORF">M408DRAFT_20810</name>
</gene>
<dbReference type="Proteomes" id="UP000054097">
    <property type="component" value="Unassembled WGS sequence"/>
</dbReference>
<proteinExistence type="predicted"/>
<dbReference type="InterPro" id="IPR029071">
    <property type="entry name" value="Ubiquitin-like_domsf"/>
</dbReference>
<evidence type="ECO:0000313" key="1">
    <source>
        <dbReference type="EMBL" id="KIM31566.1"/>
    </source>
</evidence>
<reference evidence="1 2" key="1">
    <citation type="submission" date="2014-04" db="EMBL/GenBank/DDBJ databases">
        <authorList>
            <consortium name="DOE Joint Genome Institute"/>
            <person name="Kuo A."/>
            <person name="Zuccaro A."/>
            <person name="Kohler A."/>
            <person name="Nagy L.G."/>
            <person name="Floudas D."/>
            <person name="Copeland A."/>
            <person name="Barry K.W."/>
            <person name="Cichocki N."/>
            <person name="Veneault-Fourrey C."/>
            <person name="LaButti K."/>
            <person name="Lindquist E.A."/>
            <person name="Lipzen A."/>
            <person name="Lundell T."/>
            <person name="Morin E."/>
            <person name="Murat C."/>
            <person name="Sun H."/>
            <person name="Tunlid A."/>
            <person name="Henrissat B."/>
            <person name="Grigoriev I.V."/>
            <person name="Hibbett D.S."/>
            <person name="Martin F."/>
            <person name="Nordberg H.P."/>
            <person name="Cantor M.N."/>
            <person name="Hua S.X."/>
        </authorList>
    </citation>
    <scope>NUCLEOTIDE SEQUENCE [LARGE SCALE GENOMIC DNA]</scope>
    <source>
        <strain evidence="1 2">MAFF 305830</strain>
    </source>
</reference>
<keyword evidence="2" id="KW-1185">Reference proteome</keyword>
<accession>A0A0C3BJ95</accession>
<evidence type="ECO:0008006" key="3">
    <source>
        <dbReference type="Google" id="ProtNLM"/>
    </source>
</evidence>
<dbReference type="HOGENOM" id="CLU_1441865_0_0_1"/>
<protein>
    <recommendedName>
        <fullName evidence="3">Ubiquitin-like domain-containing protein</fullName>
    </recommendedName>
</protein>
<dbReference type="AlphaFoldDB" id="A0A0C3BJ95"/>
<reference evidence="2" key="2">
    <citation type="submission" date="2015-01" db="EMBL/GenBank/DDBJ databases">
        <title>Evolutionary Origins and Diversification of the Mycorrhizal Mutualists.</title>
        <authorList>
            <consortium name="DOE Joint Genome Institute"/>
            <consortium name="Mycorrhizal Genomics Consortium"/>
            <person name="Kohler A."/>
            <person name="Kuo A."/>
            <person name="Nagy L.G."/>
            <person name="Floudas D."/>
            <person name="Copeland A."/>
            <person name="Barry K.W."/>
            <person name="Cichocki N."/>
            <person name="Veneault-Fourrey C."/>
            <person name="LaButti K."/>
            <person name="Lindquist E.A."/>
            <person name="Lipzen A."/>
            <person name="Lundell T."/>
            <person name="Morin E."/>
            <person name="Murat C."/>
            <person name="Riley R."/>
            <person name="Ohm R."/>
            <person name="Sun H."/>
            <person name="Tunlid A."/>
            <person name="Henrissat B."/>
            <person name="Grigoriev I.V."/>
            <person name="Hibbett D.S."/>
            <person name="Martin F."/>
        </authorList>
    </citation>
    <scope>NUCLEOTIDE SEQUENCE [LARGE SCALE GENOMIC DNA]</scope>
    <source>
        <strain evidence="2">MAFF 305830</strain>
    </source>
</reference>
<dbReference type="CDD" id="cd17039">
    <property type="entry name" value="Ubl_ubiquitin_like"/>
    <property type="match status" value="1"/>
</dbReference>
<name>A0A0C3BJ95_SERVB</name>